<evidence type="ECO:0000313" key="6">
    <source>
        <dbReference type="Proteomes" id="UP000597444"/>
    </source>
</evidence>
<dbReference type="NCBIfam" id="TIGR00488">
    <property type="entry name" value="bis(5'-nucleosyl)-tetraphosphatase (symmetrical) YqeK"/>
    <property type="match status" value="1"/>
</dbReference>
<keyword evidence="1" id="KW-0479">Metal-binding</keyword>
<evidence type="ECO:0000313" key="5">
    <source>
        <dbReference type="EMBL" id="GHO93764.1"/>
    </source>
</evidence>
<dbReference type="Proteomes" id="UP000597444">
    <property type="component" value="Unassembled WGS sequence"/>
</dbReference>
<accession>A0A8J3IE85</accession>
<dbReference type="EMBL" id="BNJK01000001">
    <property type="protein sequence ID" value="GHO93764.1"/>
    <property type="molecule type" value="Genomic_DNA"/>
</dbReference>
<dbReference type="GO" id="GO:0000166">
    <property type="term" value="F:nucleotide binding"/>
    <property type="evidence" value="ECO:0007669"/>
    <property type="project" value="UniProtKB-KW"/>
</dbReference>
<keyword evidence="3" id="KW-0378">Hydrolase</keyword>
<dbReference type="InterPro" id="IPR051094">
    <property type="entry name" value="Diverse_Catalytic_Enzymes"/>
</dbReference>
<reference evidence="5" key="1">
    <citation type="submission" date="2020-10" db="EMBL/GenBank/DDBJ databases">
        <title>Taxonomic study of unclassified bacteria belonging to the class Ktedonobacteria.</title>
        <authorList>
            <person name="Yabe S."/>
            <person name="Wang C.M."/>
            <person name="Zheng Y."/>
            <person name="Sakai Y."/>
            <person name="Cavaletti L."/>
            <person name="Monciardini P."/>
            <person name="Donadio S."/>
        </authorList>
    </citation>
    <scope>NUCLEOTIDE SEQUENCE</scope>
    <source>
        <strain evidence="5">ID150040</strain>
    </source>
</reference>
<feature type="domain" description="HD" evidence="4">
    <location>
        <begin position="39"/>
        <end position="152"/>
    </location>
</feature>
<keyword evidence="2" id="KW-0547">Nucleotide-binding</keyword>
<evidence type="ECO:0000259" key="4">
    <source>
        <dbReference type="Pfam" id="PF01966"/>
    </source>
</evidence>
<dbReference type="PANTHER" id="PTHR35795">
    <property type="entry name" value="SLR1885 PROTEIN"/>
    <property type="match status" value="1"/>
</dbReference>
<organism evidence="5 6">
    <name type="scientific">Reticulibacter mediterranei</name>
    <dbReference type="NCBI Taxonomy" id="2778369"/>
    <lineage>
        <taxon>Bacteria</taxon>
        <taxon>Bacillati</taxon>
        <taxon>Chloroflexota</taxon>
        <taxon>Ktedonobacteria</taxon>
        <taxon>Ktedonobacterales</taxon>
        <taxon>Reticulibacteraceae</taxon>
        <taxon>Reticulibacter</taxon>
    </lineage>
</organism>
<dbReference type="GO" id="GO:0016787">
    <property type="term" value="F:hydrolase activity"/>
    <property type="evidence" value="ECO:0007669"/>
    <property type="project" value="UniProtKB-KW"/>
</dbReference>
<dbReference type="AlphaFoldDB" id="A0A8J3IE85"/>
<proteinExistence type="predicted"/>
<dbReference type="InterPro" id="IPR005249">
    <property type="entry name" value="YqeK"/>
</dbReference>
<dbReference type="SUPFAM" id="SSF109604">
    <property type="entry name" value="HD-domain/PDEase-like"/>
    <property type="match status" value="1"/>
</dbReference>
<evidence type="ECO:0000256" key="2">
    <source>
        <dbReference type="ARBA" id="ARBA00022741"/>
    </source>
</evidence>
<gene>
    <name evidence="5" type="ORF">KSF_038120</name>
</gene>
<dbReference type="InterPro" id="IPR006674">
    <property type="entry name" value="HD_domain"/>
</dbReference>
<dbReference type="PANTHER" id="PTHR35795:SF1">
    <property type="entry name" value="BIS(5'-NUCLEOSYL)-TETRAPHOSPHATASE, SYMMETRICAL"/>
    <property type="match status" value="1"/>
</dbReference>
<dbReference type="Pfam" id="PF01966">
    <property type="entry name" value="HD"/>
    <property type="match status" value="1"/>
</dbReference>
<sequence>MRKIPASMFSRLCDGVTLTGRVAEDVPTFLRYHGCPKTARHSAQVAAEARRVAEYVGENVVQAEMAGWLHDCSALFPTLERANIARQWNIPVLPEEERLPMIIHQKLSRTLASEVFGVDDVLVLDAVECHTTLKANPTRLDKVVFVADKIAWDQDGIAPYYQKLAAALEQSLDHAVLVYLKYLWDRRHTLKVFHPWAREAYMQMSL</sequence>
<dbReference type="Gene3D" id="1.10.3210.10">
    <property type="entry name" value="Hypothetical protein af1432"/>
    <property type="match status" value="1"/>
</dbReference>
<dbReference type="RefSeq" id="WP_220204534.1">
    <property type="nucleotide sequence ID" value="NZ_BNJK01000001.1"/>
</dbReference>
<evidence type="ECO:0000256" key="3">
    <source>
        <dbReference type="ARBA" id="ARBA00022801"/>
    </source>
</evidence>
<evidence type="ECO:0000256" key="1">
    <source>
        <dbReference type="ARBA" id="ARBA00022723"/>
    </source>
</evidence>
<name>A0A8J3IE85_9CHLR</name>
<protein>
    <submittedName>
        <fullName evidence="5">Haloacid dehalogenase</fullName>
    </submittedName>
</protein>
<keyword evidence="6" id="KW-1185">Reference proteome</keyword>
<comment type="caution">
    <text evidence="5">The sequence shown here is derived from an EMBL/GenBank/DDBJ whole genome shotgun (WGS) entry which is preliminary data.</text>
</comment>
<dbReference type="GO" id="GO:0046872">
    <property type="term" value="F:metal ion binding"/>
    <property type="evidence" value="ECO:0007669"/>
    <property type="project" value="UniProtKB-KW"/>
</dbReference>